<keyword evidence="2 6" id="KW-0349">Heme</keyword>
<dbReference type="GO" id="GO:0004497">
    <property type="term" value="F:monooxygenase activity"/>
    <property type="evidence" value="ECO:0007669"/>
    <property type="project" value="UniProtKB-KW"/>
</dbReference>
<dbReference type="EMBL" id="JACTNZ010000008">
    <property type="protein sequence ID" value="KAG5537006.1"/>
    <property type="molecule type" value="Genomic_DNA"/>
</dbReference>
<dbReference type="PROSITE" id="PS00086">
    <property type="entry name" value="CYTOCHROME_P450"/>
    <property type="match status" value="1"/>
</dbReference>
<evidence type="ECO:0008006" key="10">
    <source>
        <dbReference type="Google" id="ProtNLM"/>
    </source>
</evidence>
<dbReference type="Gene3D" id="1.10.630.10">
    <property type="entry name" value="Cytochrome P450"/>
    <property type="match status" value="1"/>
</dbReference>
<dbReference type="InterPro" id="IPR036396">
    <property type="entry name" value="Cyt_P450_sf"/>
</dbReference>
<dbReference type="GO" id="GO:0005506">
    <property type="term" value="F:iron ion binding"/>
    <property type="evidence" value="ECO:0007669"/>
    <property type="project" value="InterPro"/>
</dbReference>
<protein>
    <recommendedName>
        <fullName evidence="10">Cytochrome P450</fullName>
    </recommendedName>
</protein>
<sequence length="116" mass="12755">MGYDIAAGTQVLINAWAISRDPLTWEDPEEFRLERFLNSSVDLKGHDFEFVPFGAGQRGCPGTLFAMNVNELALANVVHSFDLSLPSGEDLDMSEVISLTVYKKTPVIVVATPCFC</sequence>
<name>A0AAV6J780_9ERIC</name>
<gene>
    <name evidence="8" type="ORF">RHGRI_024444</name>
</gene>
<keyword evidence="5 6" id="KW-0408">Iron</keyword>
<comment type="similarity">
    <text evidence="1 7">Belongs to the cytochrome P450 family.</text>
</comment>
<evidence type="ECO:0000313" key="9">
    <source>
        <dbReference type="Proteomes" id="UP000823749"/>
    </source>
</evidence>
<dbReference type="InterPro" id="IPR017972">
    <property type="entry name" value="Cyt_P450_CS"/>
</dbReference>
<keyword evidence="9" id="KW-1185">Reference proteome</keyword>
<dbReference type="InterPro" id="IPR001128">
    <property type="entry name" value="Cyt_P450"/>
</dbReference>
<accession>A0AAV6J780</accession>
<feature type="binding site" description="axial binding residue" evidence="6">
    <location>
        <position position="60"/>
    </location>
    <ligand>
        <name>heme</name>
        <dbReference type="ChEBI" id="CHEBI:30413"/>
    </ligand>
    <ligandPart>
        <name>Fe</name>
        <dbReference type="ChEBI" id="CHEBI:18248"/>
    </ligandPart>
</feature>
<dbReference type="Pfam" id="PF00067">
    <property type="entry name" value="p450"/>
    <property type="match status" value="1"/>
</dbReference>
<dbReference type="Proteomes" id="UP000823749">
    <property type="component" value="Chromosome 8"/>
</dbReference>
<dbReference type="SUPFAM" id="SSF48264">
    <property type="entry name" value="Cytochrome P450"/>
    <property type="match status" value="1"/>
</dbReference>
<dbReference type="GO" id="GO:0020037">
    <property type="term" value="F:heme binding"/>
    <property type="evidence" value="ECO:0007669"/>
    <property type="project" value="InterPro"/>
</dbReference>
<keyword evidence="4 7" id="KW-0560">Oxidoreductase</keyword>
<evidence type="ECO:0000256" key="3">
    <source>
        <dbReference type="ARBA" id="ARBA00022723"/>
    </source>
</evidence>
<dbReference type="GO" id="GO:0016705">
    <property type="term" value="F:oxidoreductase activity, acting on paired donors, with incorporation or reduction of molecular oxygen"/>
    <property type="evidence" value="ECO:0007669"/>
    <property type="project" value="InterPro"/>
</dbReference>
<evidence type="ECO:0000256" key="1">
    <source>
        <dbReference type="ARBA" id="ARBA00010617"/>
    </source>
</evidence>
<reference evidence="8" key="1">
    <citation type="submission" date="2020-08" db="EMBL/GenBank/DDBJ databases">
        <title>Plant Genome Project.</title>
        <authorList>
            <person name="Zhang R.-G."/>
        </authorList>
    </citation>
    <scope>NUCLEOTIDE SEQUENCE</scope>
    <source>
        <strain evidence="8">WSP0</strain>
        <tissue evidence="8">Leaf</tissue>
    </source>
</reference>
<evidence type="ECO:0000256" key="2">
    <source>
        <dbReference type="ARBA" id="ARBA00022617"/>
    </source>
</evidence>
<evidence type="ECO:0000313" key="8">
    <source>
        <dbReference type="EMBL" id="KAG5537006.1"/>
    </source>
</evidence>
<evidence type="ECO:0000256" key="4">
    <source>
        <dbReference type="ARBA" id="ARBA00023002"/>
    </source>
</evidence>
<evidence type="ECO:0000256" key="7">
    <source>
        <dbReference type="RuleBase" id="RU000461"/>
    </source>
</evidence>
<dbReference type="PANTHER" id="PTHR47955:SF15">
    <property type="entry name" value="CYTOCHROME P450 71A2-LIKE"/>
    <property type="match status" value="1"/>
</dbReference>
<comment type="caution">
    <text evidence="8">The sequence shown here is derived from an EMBL/GenBank/DDBJ whole genome shotgun (WGS) entry which is preliminary data.</text>
</comment>
<dbReference type="InterPro" id="IPR002401">
    <property type="entry name" value="Cyt_P450_E_grp-I"/>
</dbReference>
<keyword evidence="3 6" id="KW-0479">Metal-binding</keyword>
<organism evidence="8 9">
    <name type="scientific">Rhododendron griersonianum</name>
    <dbReference type="NCBI Taxonomy" id="479676"/>
    <lineage>
        <taxon>Eukaryota</taxon>
        <taxon>Viridiplantae</taxon>
        <taxon>Streptophyta</taxon>
        <taxon>Embryophyta</taxon>
        <taxon>Tracheophyta</taxon>
        <taxon>Spermatophyta</taxon>
        <taxon>Magnoliopsida</taxon>
        <taxon>eudicotyledons</taxon>
        <taxon>Gunneridae</taxon>
        <taxon>Pentapetalae</taxon>
        <taxon>asterids</taxon>
        <taxon>Ericales</taxon>
        <taxon>Ericaceae</taxon>
        <taxon>Ericoideae</taxon>
        <taxon>Rhodoreae</taxon>
        <taxon>Rhododendron</taxon>
    </lineage>
</organism>
<dbReference type="PRINTS" id="PR00463">
    <property type="entry name" value="EP450I"/>
</dbReference>
<proteinExistence type="inferred from homology"/>
<evidence type="ECO:0000256" key="6">
    <source>
        <dbReference type="PIRSR" id="PIRSR602401-1"/>
    </source>
</evidence>
<evidence type="ECO:0000256" key="5">
    <source>
        <dbReference type="ARBA" id="ARBA00023004"/>
    </source>
</evidence>
<comment type="cofactor">
    <cofactor evidence="6">
        <name>heme</name>
        <dbReference type="ChEBI" id="CHEBI:30413"/>
    </cofactor>
</comment>
<dbReference type="PANTHER" id="PTHR47955">
    <property type="entry name" value="CYTOCHROME P450 FAMILY 71 PROTEIN"/>
    <property type="match status" value="1"/>
</dbReference>
<dbReference type="AlphaFoldDB" id="A0AAV6J780"/>
<keyword evidence="7" id="KW-0503">Monooxygenase</keyword>